<dbReference type="Proteomes" id="UP000184267">
    <property type="component" value="Unassembled WGS sequence"/>
</dbReference>
<name>A0A1M2V8N9_TRAPU</name>
<accession>A0A1M2V8N9</accession>
<protein>
    <submittedName>
        <fullName evidence="2">Uncharacterized protein</fullName>
    </submittedName>
</protein>
<gene>
    <name evidence="2" type="ORF">TRAPUB_5382</name>
</gene>
<evidence type="ECO:0000256" key="1">
    <source>
        <dbReference type="SAM" id="MobiDB-lite"/>
    </source>
</evidence>
<organism evidence="2 3">
    <name type="scientific">Trametes pubescens</name>
    <name type="common">White-rot fungus</name>
    <dbReference type="NCBI Taxonomy" id="154538"/>
    <lineage>
        <taxon>Eukaryota</taxon>
        <taxon>Fungi</taxon>
        <taxon>Dikarya</taxon>
        <taxon>Basidiomycota</taxon>
        <taxon>Agaricomycotina</taxon>
        <taxon>Agaricomycetes</taxon>
        <taxon>Polyporales</taxon>
        <taxon>Polyporaceae</taxon>
        <taxon>Trametes</taxon>
    </lineage>
</organism>
<feature type="region of interest" description="Disordered" evidence="1">
    <location>
        <begin position="1"/>
        <end position="58"/>
    </location>
</feature>
<dbReference type="EMBL" id="MNAD01001575">
    <property type="protein sequence ID" value="OJT03929.1"/>
    <property type="molecule type" value="Genomic_DNA"/>
</dbReference>
<dbReference type="AlphaFoldDB" id="A0A1M2V8N9"/>
<reference evidence="2 3" key="1">
    <citation type="submission" date="2016-10" db="EMBL/GenBank/DDBJ databases">
        <title>Genome sequence of the basidiomycete white-rot fungus Trametes pubescens.</title>
        <authorList>
            <person name="Makela M.R."/>
            <person name="Granchi Z."/>
            <person name="Peng M."/>
            <person name="De Vries R.P."/>
            <person name="Grigoriev I."/>
            <person name="Riley R."/>
            <person name="Hilden K."/>
        </authorList>
    </citation>
    <scope>NUCLEOTIDE SEQUENCE [LARGE SCALE GENOMIC DNA]</scope>
    <source>
        <strain evidence="2 3">FBCC735</strain>
    </source>
</reference>
<evidence type="ECO:0000313" key="3">
    <source>
        <dbReference type="Proteomes" id="UP000184267"/>
    </source>
</evidence>
<keyword evidence="3" id="KW-1185">Reference proteome</keyword>
<evidence type="ECO:0000313" key="2">
    <source>
        <dbReference type="EMBL" id="OJT03929.1"/>
    </source>
</evidence>
<comment type="caution">
    <text evidence="2">The sequence shown here is derived from an EMBL/GenBank/DDBJ whole genome shotgun (WGS) entry which is preliminary data.</text>
</comment>
<proteinExistence type="predicted"/>
<sequence length="58" mass="6278">MAHSDGPPSTSTSARDLRSSLGAHDYHRESKVSLPPFVDTLRHKPNSKSPLTPRSLPG</sequence>